<reference evidence="2" key="2">
    <citation type="submission" date="2015-01" db="EMBL/GenBank/DDBJ databases">
        <title>Evolutionary Origins and Diversification of the Mycorrhizal Mutualists.</title>
        <authorList>
            <consortium name="DOE Joint Genome Institute"/>
            <consortium name="Mycorrhizal Genomics Consortium"/>
            <person name="Kohler A."/>
            <person name="Kuo A."/>
            <person name="Nagy L.G."/>
            <person name="Floudas D."/>
            <person name="Copeland A."/>
            <person name="Barry K.W."/>
            <person name="Cichocki N."/>
            <person name="Veneault-Fourrey C."/>
            <person name="LaButti K."/>
            <person name="Lindquist E.A."/>
            <person name="Lipzen A."/>
            <person name="Lundell T."/>
            <person name="Morin E."/>
            <person name="Murat C."/>
            <person name="Riley R."/>
            <person name="Ohm R."/>
            <person name="Sun H."/>
            <person name="Tunlid A."/>
            <person name="Henrissat B."/>
            <person name="Grigoriev I.V."/>
            <person name="Hibbett D.S."/>
            <person name="Martin F."/>
        </authorList>
    </citation>
    <scope>NUCLEOTIDE SEQUENCE [LARGE SCALE GENOMIC DNA]</scope>
    <source>
        <strain evidence="2">UH-Slu-Lm8-n1</strain>
    </source>
</reference>
<reference evidence="1 2" key="1">
    <citation type="submission" date="2014-04" db="EMBL/GenBank/DDBJ databases">
        <authorList>
            <consortium name="DOE Joint Genome Institute"/>
            <person name="Kuo A."/>
            <person name="Ruytinx J."/>
            <person name="Rineau F."/>
            <person name="Colpaert J."/>
            <person name="Kohler A."/>
            <person name="Nagy L.G."/>
            <person name="Floudas D."/>
            <person name="Copeland A."/>
            <person name="Barry K.W."/>
            <person name="Cichocki N."/>
            <person name="Veneault-Fourrey C."/>
            <person name="LaButti K."/>
            <person name="Lindquist E.A."/>
            <person name="Lipzen A."/>
            <person name="Lundell T."/>
            <person name="Morin E."/>
            <person name="Murat C."/>
            <person name="Sun H."/>
            <person name="Tunlid A."/>
            <person name="Henrissat B."/>
            <person name="Grigoriev I.V."/>
            <person name="Hibbett D.S."/>
            <person name="Martin F."/>
            <person name="Nordberg H.P."/>
            <person name="Cantor M.N."/>
            <person name="Hua S.X."/>
        </authorList>
    </citation>
    <scope>NUCLEOTIDE SEQUENCE [LARGE SCALE GENOMIC DNA]</scope>
    <source>
        <strain evidence="1 2">UH-Slu-Lm8-n1</strain>
    </source>
</reference>
<accession>A0A0D0A9B0</accession>
<name>A0A0D0A9B0_9AGAM</name>
<evidence type="ECO:0000313" key="1">
    <source>
        <dbReference type="EMBL" id="KIK38356.1"/>
    </source>
</evidence>
<organism evidence="1 2">
    <name type="scientific">Suillus luteus UH-Slu-Lm8-n1</name>
    <dbReference type="NCBI Taxonomy" id="930992"/>
    <lineage>
        <taxon>Eukaryota</taxon>
        <taxon>Fungi</taxon>
        <taxon>Dikarya</taxon>
        <taxon>Basidiomycota</taxon>
        <taxon>Agaricomycotina</taxon>
        <taxon>Agaricomycetes</taxon>
        <taxon>Agaricomycetidae</taxon>
        <taxon>Boletales</taxon>
        <taxon>Suillineae</taxon>
        <taxon>Suillaceae</taxon>
        <taxon>Suillus</taxon>
    </lineage>
</organism>
<evidence type="ECO:0000313" key="2">
    <source>
        <dbReference type="Proteomes" id="UP000054485"/>
    </source>
</evidence>
<sequence>MIPSITKPHHILRLTFRNRCTPMHRTSDHFCHCCARTETEYISSALESFLQENLRLDPTGRSSTLLTIFCCSNPQALYGCRKLRAFPQVSWHDAPFSPSKTRDG</sequence>
<keyword evidence="2" id="KW-1185">Reference proteome</keyword>
<dbReference type="InParanoid" id="A0A0D0A9B0"/>
<dbReference type="Proteomes" id="UP000054485">
    <property type="component" value="Unassembled WGS sequence"/>
</dbReference>
<dbReference type="HOGENOM" id="CLU_2251830_0_0_1"/>
<protein>
    <submittedName>
        <fullName evidence="1">Uncharacterized protein</fullName>
    </submittedName>
</protein>
<gene>
    <name evidence="1" type="ORF">CY34DRAFT_397632</name>
</gene>
<proteinExistence type="predicted"/>
<dbReference type="AlphaFoldDB" id="A0A0D0A9B0"/>
<dbReference type="EMBL" id="KN835398">
    <property type="protein sequence ID" value="KIK38356.1"/>
    <property type="molecule type" value="Genomic_DNA"/>
</dbReference>